<organism evidence="1 2">
    <name type="scientific">Azotobacter beijerinckii</name>
    <dbReference type="NCBI Taxonomy" id="170623"/>
    <lineage>
        <taxon>Bacteria</taxon>
        <taxon>Pseudomonadati</taxon>
        <taxon>Pseudomonadota</taxon>
        <taxon>Gammaproteobacteria</taxon>
        <taxon>Pseudomonadales</taxon>
        <taxon>Pseudomonadaceae</taxon>
        <taxon>Azotobacter</taxon>
    </lineage>
</organism>
<accession>A0A1H6YDY1</accession>
<reference evidence="1 2" key="1">
    <citation type="submission" date="2016-10" db="EMBL/GenBank/DDBJ databases">
        <authorList>
            <person name="de Groot N.N."/>
        </authorList>
    </citation>
    <scope>NUCLEOTIDE SEQUENCE [LARGE SCALE GENOMIC DNA]</scope>
    <source>
        <strain evidence="1 2">DSM 373</strain>
    </source>
</reference>
<sequence length="397" mass="45393">MKILILDDDTLRAEGWRDELRRFNLGLDVVAARKEYVSEVISDLHKARLAARESAKEVAPYSGLSEYDLVILDYDLLGLDSEHSAAWSTGAEIAYAARLMANVGPMLLVNQYGTDSFDLTMRKSIGSYADYDIGHKQLVTKNLFSFSKFAGFRPWSWPNLLLECSRFKLMAEYVFNHLNEPVLSTLGFNSSDYNSPKFLRREIVGVLGVDEGTTFREIVVNRHCVGIFNILEKDESILNSLPDMQLARISSVVVWHWLERVVLPAQDTLCDLPHLVYFLPWLLADKALSVAEWEAQCDMERKMEMVDDYAFSPSCFFSRPVYWLKEIKERASVPSGFLISNVPRLVFCEDVSRFVQEDDAVDFYPDIYAADAVRWVSGDEDRRQFGVNYEPQGYLMG</sequence>
<evidence type="ECO:0000313" key="1">
    <source>
        <dbReference type="EMBL" id="SEJ37247.1"/>
    </source>
</evidence>
<evidence type="ECO:0000313" key="2">
    <source>
        <dbReference type="Proteomes" id="UP000199250"/>
    </source>
</evidence>
<dbReference type="EMBL" id="FNYQ01000086">
    <property type="protein sequence ID" value="SEJ37247.1"/>
    <property type="molecule type" value="Genomic_DNA"/>
</dbReference>
<dbReference type="Proteomes" id="UP000199250">
    <property type="component" value="Unassembled WGS sequence"/>
</dbReference>
<dbReference type="AlphaFoldDB" id="A0A1H6YDY1"/>
<gene>
    <name evidence="1" type="ORF">SAMN04244572_03716</name>
</gene>
<name>A0A1H6YDY1_9GAMM</name>
<proteinExistence type="predicted"/>
<protein>
    <submittedName>
        <fullName evidence="1">Uncharacterized protein</fullName>
    </submittedName>
</protein>
<dbReference type="OrthoDB" id="7041574at2"/>
<dbReference type="RefSeq" id="WP_139204374.1">
    <property type="nucleotide sequence ID" value="NZ_FNYQ01000086.1"/>
</dbReference>